<keyword evidence="1 3" id="KW-0378">Hydrolase</keyword>
<comment type="caution">
    <text evidence="3">The sequence shown here is derived from an EMBL/GenBank/DDBJ whole genome shotgun (WGS) entry which is preliminary data.</text>
</comment>
<dbReference type="GO" id="GO:0016787">
    <property type="term" value="F:hydrolase activity"/>
    <property type="evidence" value="ECO:0007669"/>
    <property type="project" value="UniProtKB-KW"/>
</dbReference>
<dbReference type="SUPFAM" id="SSF48208">
    <property type="entry name" value="Six-hairpin glycosidases"/>
    <property type="match status" value="1"/>
</dbReference>
<proteinExistence type="predicted"/>
<dbReference type="InterPro" id="IPR012341">
    <property type="entry name" value="6hp_glycosidase-like_sf"/>
</dbReference>
<dbReference type="Proteomes" id="UP000285159">
    <property type="component" value="Unassembled WGS sequence"/>
</dbReference>
<feature type="chain" id="PRO_5036030090" evidence="2">
    <location>
        <begin position="23"/>
        <end position="378"/>
    </location>
</feature>
<gene>
    <name evidence="3" type="ORF">B5F97_01735</name>
    <name evidence="4" type="ORF">DWX38_02165</name>
</gene>
<organism evidence="3 5">
    <name type="scientific">Bacteroides clarus</name>
    <dbReference type="NCBI Taxonomy" id="626929"/>
    <lineage>
        <taxon>Bacteria</taxon>
        <taxon>Pseudomonadati</taxon>
        <taxon>Bacteroidota</taxon>
        <taxon>Bacteroidia</taxon>
        <taxon>Bacteroidales</taxon>
        <taxon>Bacteroidaceae</taxon>
        <taxon>Bacteroides</taxon>
    </lineage>
</organism>
<feature type="signal peptide" evidence="2">
    <location>
        <begin position="1"/>
        <end position="22"/>
    </location>
</feature>
<evidence type="ECO:0000313" key="5">
    <source>
        <dbReference type="Proteomes" id="UP000195386"/>
    </source>
</evidence>
<reference evidence="5" key="1">
    <citation type="submission" date="2017-04" db="EMBL/GenBank/DDBJ databases">
        <title>Function of individual gut microbiota members based on whole genome sequencing of pure cultures obtained from chicken caecum.</title>
        <authorList>
            <person name="Medvecky M."/>
            <person name="Cejkova D."/>
            <person name="Polansky O."/>
            <person name="Karasova D."/>
            <person name="Kubasova T."/>
            <person name="Cizek A."/>
            <person name="Rychlik I."/>
        </authorList>
    </citation>
    <scope>NUCLEOTIDE SEQUENCE [LARGE SCALE GENOMIC DNA]</scope>
    <source>
        <strain evidence="5">An43</strain>
    </source>
</reference>
<dbReference type="InterPro" id="IPR052043">
    <property type="entry name" value="PolySaccharide_Degr_Enz"/>
</dbReference>
<dbReference type="EMBL" id="QRWP01000001">
    <property type="protein sequence ID" value="RGT35789.1"/>
    <property type="molecule type" value="Genomic_DNA"/>
</dbReference>
<evidence type="ECO:0000256" key="1">
    <source>
        <dbReference type="ARBA" id="ARBA00022801"/>
    </source>
</evidence>
<keyword evidence="2" id="KW-0732">Signal</keyword>
<dbReference type="AlphaFoldDB" id="A0A1Y3Z0P3"/>
<dbReference type="InterPro" id="IPR010905">
    <property type="entry name" value="Glyco_hydro_88"/>
</dbReference>
<dbReference type="GO" id="GO:0005975">
    <property type="term" value="P:carbohydrate metabolic process"/>
    <property type="evidence" value="ECO:0007669"/>
    <property type="project" value="InterPro"/>
</dbReference>
<dbReference type="EMBL" id="NFII01000001">
    <property type="protein sequence ID" value="OUO03162.1"/>
    <property type="molecule type" value="Genomic_DNA"/>
</dbReference>
<evidence type="ECO:0000313" key="6">
    <source>
        <dbReference type="Proteomes" id="UP000285159"/>
    </source>
</evidence>
<reference evidence="4 6" key="3">
    <citation type="submission" date="2018-08" db="EMBL/GenBank/DDBJ databases">
        <title>A genome reference for cultivated species of the human gut microbiota.</title>
        <authorList>
            <person name="Zou Y."/>
            <person name="Xue W."/>
            <person name="Luo G."/>
        </authorList>
    </citation>
    <scope>NUCLEOTIDE SEQUENCE [LARGE SCALE GENOMIC DNA]</scope>
    <source>
        <strain evidence="4 6">AF19-1AC</strain>
    </source>
</reference>
<evidence type="ECO:0000313" key="3">
    <source>
        <dbReference type="EMBL" id="OUO03162.1"/>
    </source>
</evidence>
<evidence type="ECO:0000313" key="4">
    <source>
        <dbReference type="EMBL" id="RGT35789.1"/>
    </source>
</evidence>
<protein>
    <submittedName>
        <fullName evidence="3">Glycosyl hydrolase</fullName>
    </submittedName>
</protein>
<sequence length="378" mass="43322">MIQSKFLVVLMSVLLLCGSMGAQDVSIDKRMKEADPKNIGTRVVNKFIVTPHTRFGNPRAEKAPNYITYPDACAWLGALWFSKTIQDKDMQRKLKERFEPLFTTEKHLMPRMNHVDHNVVGAVPLEIYMQKLGDKKYYDLGMKYADSQWVVPADAKPEQKAYADQGYSWQTRVWIDDMFMITTIQSQAYLATGNRKYIDRAAAEMVMYLEKIQRPNGLFYHAPTAPFFWARGNGWMAAGMSRLLSVLPEDNPDRPIIMKAYQKMMNTLLENQDADGMWHQLIDEPASYKETSGTAMFTYAMLVGVKRGWLDKKSYEPAAMKGWLALISYLNADDELTNVCEGTNIKNDKNHYMTRKQITGDLHAHAPLLWCATELLTK</sequence>
<dbReference type="Gene3D" id="1.50.10.10">
    <property type="match status" value="1"/>
</dbReference>
<accession>A0A1Y3Z0P3</accession>
<dbReference type="PANTHER" id="PTHR33886">
    <property type="entry name" value="UNSATURATED RHAMNOGALACTURONAN HYDROLASE (EUROFUNG)"/>
    <property type="match status" value="1"/>
</dbReference>
<dbReference type="Pfam" id="PF07470">
    <property type="entry name" value="Glyco_hydro_88"/>
    <property type="match status" value="1"/>
</dbReference>
<dbReference type="RefSeq" id="WP_009120452.1">
    <property type="nucleotide sequence ID" value="NZ_CABIZW010000002.1"/>
</dbReference>
<dbReference type="Proteomes" id="UP000195386">
    <property type="component" value="Unassembled WGS sequence"/>
</dbReference>
<dbReference type="InterPro" id="IPR008928">
    <property type="entry name" value="6-hairpin_glycosidase_sf"/>
</dbReference>
<name>A0A1Y3Z0P3_9BACE</name>
<dbReference type="PANTHER" id="PTHR33886:SF8">
    <property type="entry name" value="UNSATURATED RHAMNOGALACTURONAN HYDROLASE (EUROFUNG)"/>
    <property type="match status" value="1"/>
</dbReference>
<reference evidence="3" key="2">
    <citation type="journal article" date="2018" name="BMC Genomics">
        <title>Whole genome sequencing and function prediction of 133 gut anaerobes isolated from chicken caecum in pure cultures.</title>
        <authorList>
            <person name="Medvecky M."/>
            <person name="Cejkova D."/>
            <person name="Polansky O."/>
            <person name="Karasova D."/>
            <person name="Kubasova T."/>
            <person name="Cizek A."/>
            <person name="Rychlik I."/>
        </authorList>
    </citation>
    <scope>NUCLEOTIDE SEQUENCE</scope>
    <source>
        <strain evidence="3">An43</strain>
    </source>
</reference>
<evidence type="ECO:0000256" key="2">
    <source>
        <dbReference type="SAM" id="SignalP"/>
    </source>
</evidence>